<sequence length="109" mass="12202">MDEARALLSEEGGYTRAHHEVAKELLTIVVGHLERVSIWEETCKDVGTFISGVRSMEAWTVTDARCALLMFLYLCGFTSSSHGRALLRVHKFDVFIQQGIRIAFPGEGM</sequence>
<evidence type="ECO:0000313" key="1">
    <source>
        <dbReference type="EMBL" id="KAK3234574.1"/>
    </source>
</evidence>
<reference evidence="1 2" key="1">
    <citation type="journal article" date="2015" name="Genome Biol. Evol.">
        <title>Comparative Genomics of a Bacterivorous Green Alga Reveals Evolutionary Causalities and Consequences of Phago-Mixotrophic Mode of Nutrition.</title>
        <authorList>
            <person name="Burns J.A."/>
            <person name="Paasch A."/>
            <person name="Narechania A."/>
            <person name="Kim E."/>
        </authorList>
    </citation>
    <scope>NUCLEOTIDE SEQUENCE [LARGE SCALE GENOMIC DNA]</scope>
    <source>
        <strain evidence="1 2">PLY_AMNH</strain>
    </source>
</reference>
<organism evidence="1 2">
    <name type="scientific">Cymbomonas tetramitiformis</name>
    <dbReference type="NCBI Taxonomy" id="36881"/>
    <lineage>
        <taxon>Eukaryota</taxon>
        <taxon>Viridiplantae</taxon>
        <taxon>Chlorophyta</taxon>
        <taxon>Pyramimonadophyceae</taxon>
        <taxon>Pyramimonadales</taxon>
        <taxon>Pyramimonadaceae</taxon>
        <taxon>Cymbomonas</taxon>
    </lineage>
</organism>
<proteinExistence type="predicted"/>
<accession>A0AAE0BFA2</accession>
<keyword evidence="2" id="KW-1185">Reference proteome</keyword>
<protein>
    <submittedName>
        <fullName evidence="1">Uncharacterized protein</fullName>
    </submittedName>
</protein>
<evidence type="ECO:0000313" key="2">
    <source>
        <dbReference type="Proteomes" id="UP001190700"/>
    </source>
</evidence>
<dbReference type="Proteomes" id="UP001190700">
    <property type="component" value="Unassembled WGS sequence"/>
</dbReference>
<gene>
    <name evidence="1" type="ORF">CYMTET_55125</name>
</gene>
<dbReference type="AlphaFoldDB" id="A0AAE0BFA2"/>
<name>A0AAE0BFA2_9CHLO</name>
<dbReference type="EMBL" id="LGRX02035483">
    <property type="protein sequence ID" value="KAK3234574.1"/>
    <property type="molecule type" value="Genomic_DNA"/>
</dbReference>
<comment type="caution">
    <text evidence="1">The sequence shown here is derived from an EMBL/GenBank/DDBJ whole genome shotgun (WGS) entry which is preliminary data.</text>
</comment>